<reference evidence="1" key="1">
    <citation type="journal article" date="2015" name="Nature">
        <title>Complex archaea that bridge the gap between prokaryotes and eukaryotes.</title>
        <authorList>
            <person name="Spang A."/>
            <person name="Saw J.H."/>
            <person name="Jorgensen S.L."/>
            <person name="Zaremba-Niedzwiedzka K."/>
            <person name="Martijn J."/>
            <person name="Lind A.E."/>
            <person name="van Eijk R."/>
            <person name="Schleper C."/>
            <person name="Guy L."/>
            <person name="Ettema T.J."/>
        </authorList>
    </citation>
    <scope>NUCLEOTIDE SEQUENCE</scope>
</reference>
<comment type="caution">
    <text evidence="1">The sequence shown here is derived from an EMBL/GenBank/DDBJ whole genome shotgun (WGS) entry which is preliminary data.</text>
</comment>
<organism evidence="1">
    <name type="scientific">marine sediment metagenome</name>
    <dbReference type="NCBI Taxonomy" id="412755"/>
    <lineage>
        <taxon>unclassified sequences</taxon>
        <taxon>metagenomes</taxon>
        <taxon>ecological metagenomes</taxon>
    </lineage>
</organism>
<dbReference type="EMBL" id="LAZR01036570">
    <property type="protein sequence ID" value="KKL24501.1"/>
    <property type="molecule type" value="Genomic_DNA"/>
</dbReference>
<evidence type="ECO:0000313" key="1">
    <source>
        <dbReference type="EMBL" id="KKL24501.1"/>
    </source>
</evidence>
<proteinExistence type="predicted"/>
<feature type="non-terminal residue" evidence="1">
    <location>
        <position position="130"/>
    </location>
</feature>
<protein>
    <submittedName>
        <fullName evidence="1">Uncharacterized protein</fullName>
    </submittedName>
</protein>
<name>A0A0F9E3L8_9ZZZZ</name>
<gene>
    <name evidence="1" type="ORF">LCGC14_2414670</name>
</gene>
<accession>A0A0F9E3L8</accession>
<dbReference type="AlphaFoldDB" id="A0A0F9E3L8"/>
<sequence>MSISVSVTPITGSMISWTRFLKDTLQVTGHSPTRSIDASGLILSDYAKYIIALKELRSKEVSNPVDTLRDAGSLLQHIHFSFLIGGSAGLIFKICELTVLSVLSTRIKKGRFALVSGTLGEWKDAITELS</sequence>